<dbReference type="InterPro" id="IPR012337">
    <property type="entry name" value="RNaseH-like_sf"/>
</dbReference>
<feature type="domain" description="Integrase catalytic" evidence="1">
    <location>
        <begin position="139"/>
        <end position="298"/>
    </location>
</feature>
<dbReference type="Gene3D" id="3.30.420.10">
    <property type="entry name" value="Ribonuclease H-like superfamily/Ribonuclease H"/>
    <property type="match status" value="1"/>
</dbReference>
<keyword evidence="3" id="KW-1185">Reference proteome</keyword>
<organism evidence="2 3">
    <name type="scientific">Cuscuta epithymum</name>
    <dbReference type="NCBI Taxonomy" id="186058"/>
    <lineage>
        <taxon>Eukaryota</taxon>
        <taxon>Viridiplantae</taxon>
        <taxon>Streptophyta</taxon>
        <taxon>Embryophyta</taxon>
        <taxon>Tracheophyta</taxon>
        <taxon>Spermatophyta</taxon>
        <taxon>Magnoliopsida</taxon>
        <taxon>eudicotyledons</taxon>
        <taxon>Gunneridae</taxon>
        <taxon>Pentapetalae</taxon>
        <taxon>asterids</taxon>
        <taxon>lamiids</taxon>
        <taxon>Solanales</taxon>
        <taxon>Convolvulaceae</taxon>
        <taxon>Cuscuteae</taxon>
        <taxon>Cuscuta</taxon>
        <taxon>Cuscuta subgen. Cuscuta</taxon>
    </lineage>
</organism>
<proteinExistence type="predicted"/>
<dbReference type="GO" id="GO:0015074">
    <property type="term" value="P:DNA integration"/>
    <property type="evidence" value="ECO:0007669"/>
    <property type="project" value="InterPro"/>
</dbReference>
<gene>
    <name evidence="2" type="ORF">CEPIT_LOCUS10408</name>
</gene>
<protein>
    <recommendedName>
        <fullName evidence="1">Integrase catalytic domain-containing protein</fullName>
    </recommendedName>
</protein>
<dbReference type="Pfam" id="PF17921">
    <property type="entry name" value="Integrase_H2C2"/>
    <property type="match status" value="1"/>
</dbReference>
<dbReference type="PROSITE" id="PS50994">
    <property type="entry name" value="INTEGRASE"/>
    <property type="match status" value="1"/>
</dbReference>
<name>A0AAV0D230_9ASTE</name>
<dbReference type="Pfam" id="PF00665">
    <property type="entry name" value="rve"/>
    <property type="match status" value="1"/>
</dbReference>
<evidence type="ECO:0000259" key="1">
    <source>
        <dbReference type="PROSITE" id="PS50994"/>
    </source>
</evidence>
<dbReference type="EMBL" id="CAMAPF010000059">
    <property type="protein sequence ID" value="CAH9088267.1"/>
    <property type="molecule type" value="Genomic_DNA"/>
</dbReference>
<reference evidence="2" key="1">
    <citation type="submission" date="2022-07" db="EMBL/GenBank/DDBJ databases">
        <authorList>
            <person name="Macas J."/>
            <person name="Novak P."/>
            <person name="Neumann P."/>
        </authorList>
    </citation>
    <scope>NUCLEOTIDE SEQUENCE</scope>
</reference>
<dbReference type="InterPro" id="IPR041588">
    <property type="entry name" value="Integrase_H2C2"/>
</dbReference>
<sequence>MKTEVVNIIESTAESNWMQPYVNYLKHNILPADKREARALLSKVTKFLLIDDVLFKRSKAGPYQRCLSPQEAVKVLKSLHEGECGNHAAGRSLSNKALRFGYYWPTMRHDAATYTRACQPCQKHAPLHHQHAKSLHPVLSPWPFMKWGMDIVGKLPEAPGQKVYMLAMTGDFSKWIEAEPFRQIRDTQVISFIKRNILRRFGIPLEIVYDNRSQFISIKTRRFCEKYNIKLEMSTPRYPQSNGQAESSNKIIISNLKKRLEKAQGKWAEELPLILWADRTTPKNATGQTPFSLVYGCVAVIPVEVEVPTSRYGLITEESNNVELVHDLDTIDELREKARVQMAAYQQRVARSYNKDVRAKVFRKGDWVLRKSFGNEAIGKFSPNWEGPYEITEVVGQGAYQLRSVDGKQAPRSWNAVHLKPFHF</sequence>
<dbReference type="InterPro" id="IPR001584">
    <property type="entry name" value="Integrase_cat-core"/>
</dbReference>
<evidence type="ECO:0000313" key="3">
    <source>
        <dbReference type="Proteomes" id="UP001152523"/>
    </source>
</evidence>
<comment type="caution">
    <text evidence="2">The sequence shown here is derived from an EMBL/GenBank/DDBJ whole genome shotgun (WGS) entry which is preliminary data.</text>
</comment>
<dbReference type="Gene3D" id="1.10.340.70">
    <property type="match status" value="1"/>
</dbReference>
<dbReference type="PANTHER" id="PTHR48475">
    <property type="entry name" value="RIBONUCLEASE H"/>
    <property type="match status" value="1"/>
</dbReference>
<dbReference type="GO" id="GO:0003676">
    <property type="term" value="F:nucleic acid binding"/>
    <property type="evidence" value="ECO:0007669"/>
    <property type="project" value="InterPro"/>
</dbReference>
<dbReference type="PANTHER" id="PTHR48475:SF2">
    <property type="entry name" value="RIBONUCLEASE H"/>
    <property type="match status" value="1"/>
</dbReference>
<dbReference type="Proteomes" id="UP001152523">
    <property type="component" value="Unassembled WGS sequence"/>
</dbReference>
<dbReference type="InterPro" id="IPR036397">
    <property type="entry name" value="RNaseH_sf"/>
</dbReference>
<dbReference type="SUPFAM" id="SSF53098">
    <property type="entry name" value="Ribonuclease H-like"/>
    <property type="match status" value="1"/>
</dbReference>
<evidence type="ECO:0000313" key="2">
    <source>
        <dbReference type="EMBL" id="CAH9088267.1"/>
    </source>
</evidence>
<accession>A0AAV0D230</accession>
<dbReference type="AlphaFoldDB" id="A0AAV0D230"/>